<comment type="similarity">
    <text evidence="1">Belongs to the transposase 8 family.</text>
</comment>
<dbReference type="GO" id="GO:0006313">
    <property type="term" value="P:DNA transposition"/>
    <property type="evidence" value="ECO:0007669"/>
    <property type="project" value="InterPro"/>
</dbReference>
<proteinExistence type="inferred from homology"/>
<gene>
    <name evidence="3" type="ORF">J512_2404</name>
</gene>
<dbReference type="InterPro" id="IPR002514">
    <property type="entry name" value="Transposase_8"/>
</dbReference>
<evidence type="ECO:0000256" key="1">
    <source>
        <dbReference type="ARBA" id="ARBA00009964"/>
    </source>
</evidence>
<dbReference type="Proteomes" id="UP000020595">
    <property type="component" value="Unassembled WGS sequence"/>
</dbReference>
<evidence type="ECO:0000313" key="4">
    <source>
        <dbReference type="Proteomes" id="UP000020595"/>
    </source>
</evidence>
<evidence type="ECO:0000256" key="2">
    <source>
        <dbReference type="SAM" id="MobiDB-lite"/>
    </source>
</evidence>
<protein>
    <submittedName>
        <fullName evidence="3">Transposase family protein</fullName>
    </submittedName>
</protein>
<dbReference type="GO" id="GO:0004803">
    <property type="term" value="F:transposase activity"/>
    <property type="evidence" value="ECO:0007669"/>
    <property type="project" value="InterPro"/>
</dbReference>
<feature type="compositionally biased region" description="Basic residues" evidence="2">
    <location>
        <begin position="73"/>
        <end position="83"/>
    </location>
</feature>
<dbReference type="PATRIC" id="fig|1310613.3.peg.2313"/>
<dbReference type="Pfam" id="PF01527">
    <property type="entry name" value="HTH_Tnp_1"/>
    <property type="match status" value="1"/>
</dbReference>
<dbReference type="SUPFAM" id="SSF46689">
    <property type="entry name" value="Homeodomain-like"/>
    <property type="match status" value="1"/>
</dbReference>
<dbReference type="Gene3D" id="1.10.10.60">
    <property type="entry name" value="Homeodomain-like"/>
    <property type="match status" value="1"/>
</dbReference>
<comment type="caution">
    <text evidence="3">The sequence shown here is derived from an EMBL/GenBank/DDBJ whole genome shotgun (WGS) entry which is preliminary data.</text>
</comment>
<sequence length="92" mass="10529">MSSKRYPEEFKIEAVKQVTEKGHSVAEVAVRLGTTTHSLYAWIKRYDPQQPKITESNNPSTELAKLKKELQGVKKKRKKKKKPGVSFKSQSK</sequence>
<dbReference type="InterPro" id="IPR009057">
    <property type="entry name" value="Homeodomain-like_sf"/>
</dbReference>
<dbReference type="GO" id="GO:0003677">
    <property type="term" value="F:DNA binding"/>
    <property type="evidence" value="ECO:0007669"/>
    <property type="project" value="InterPro"/>
</dbReference>
<organism evidence="3 4">
    <name type="scientific">Acinetobacter baumannii (strain 1295743)</name>
    <dbReference type="NCBI Taxonomy" id="1310613"/>
    <lineage>
        <taxon>Bacteria</taxon>
        <taxon>Pseudomonadati</taxon>
        <taxon>Pseudomonadota</taxon>
        <taxon>Gammaproteobacteria</taxon>
        <taxon>Moraxellales</taxon>
        <taxon>Moraxellaceae</taxon>
        <taxon>Acinetobacter</taxon>
        <taxon>Acinetobacter calcoaceticus/baumannii complex</taxon>
    </lineage>
</organism>
<name>A0A009IKE7_ACIB9</name>
<dbReference type="AlphaFoldDB" id="A0A009IKE7"/>
<reference evidence="3 4" key="1">
    <citation type="submission" date="2014-02" db="EMBL/GenBank/DDBJ databases">
        <title>Comparative genomics and transcriptomics to identify genetic mechanisms underlying the emergence of carbapenem resistant Acinetobacter baumannii (CRAb).</title>
        <authorList>
            <person name="Harris A.D."/>
            <person name="Johnson K.J."/>
            <person name="George J."/>
            <person name="Shefchek K."/>
            <person name="Daugherty S.C."/>
            <person name="Parankush S."/>
            <person name="Sadzewicz L."/>
            <person name="Tallon L."/>
            <person name="Sengamalay N."/>
            <person name="Hazen T.H."/>
            <person name="Rasko D.A."/>
        </authorList>
    </citation>
    <scope>NUCLEOTIDE SEQUENCE [LARGE SCALE GENOMIC DNA]</scope>
    <source>
        <strain evidence="3 4">1295743</strain>
    </source>
</reference>
<dbReference type="EMBL" id="JEWH01000030">
    <property type="protein sequence ID" value="EXB05194.1"/>
    <property type="molecule type" value="Genomic_DNA"/>
</dbReference>
<evidence type="ECO:0000313" key="3">
    <source>
        <dbReference type="EMBL" id="EXB05194.1"/>
    </source>
</evidence>
<feature type="region of interest" description="Disordered" evidence="2">
    <location>
        <begin position="69"/>
        <end position="92"/>
    </location>
</feature>
<accession>A0A009IKE7</accession>